<dbReference type="Proteomes" id="UP001272242">
    <property type="component" value="Unassembled WGS sequence"/>
</dbReference>
<protein>
    <submittedName>
        <fullName evidence="1">Uncharacterized protein</fullName>
    </submittedName>
</protein>
<evidence type="ECO:0000313" key="2">
    <source>
        <dbReference type="Proteomes" id="UP001272242"/>
    </source>
</evidence>
<accession>A0ABU5FA27</accession>
<name>A0ABU5FA27_9BACT</name>
<proteinExistence type="predicted"/>
<reference evidence="2" key="1">
    <citation type="journal article" date="2023" name="Mar. Drugs">
        <title>Gemmata algarum, a Novel Planctomycete Isolated from an Algal Mat, Displays Antimicrobial Activity.</title>
        <authorList>
            <person name="Kumar G."/>
            <person name="Kallscheuer N."/>
            <person name="Kashif M."/>
            <person name="Ahamad S."/>
            <person name="Jagadeeshwari U."/>
            <person name="Pannikurungottu S."/>
            <person name="Haufschild T."/>
            <person name="Kabuu M."/>
            <person name="Sasikala C."/>
            <person name="Jogler C."/>
            <person name="Ramana C."/>
        </authorList>
    </citation>
    <scope>NUCLEOTIDE SEQUENCE [LARGE SCALE GENOMIC DNA]</scope>
    <source>
        <strain evidence="2">JC673</strain>
    </source>
</reference>
<organism evidence="1 2">
    <name type="scientific">Gemmata algarum</name>
    <dbReference type="NCBI Taxonomy" id="2975278"/>
    <lineage>
        <taxon>Bacteria</taxon>
        <taxon>Pseudomonadati</taxon>
        <taxon>Planctomycetota</taxon>
        <taxon>Planctomycetia</taxon>
        <taxon>Gemmatales</taxon>
        <taxon>Gemmataceae</taxon>
        <taxon>Gemmata</taxon>
    </lineage>
</organism>
<dbReference type="EMBL" id="JAXBLV010000221">
    <property type="protein sequence ID" value="MDY3562694.1"/>
    <property type="molecule type" value="Genomic_DNA"/>
</dbReference>
<evidence type="ECO:0000313" key="1">
    <source>
        <dbReference type="EMBL" id="MDY3562694.1"/>
    </source>
</evidence>
<gene>
    <name evidence="1" type="ORF">R5W23_004172</name>
</gene>
<dbReference type="RefSeq" id="WP_320688996.1">
    <property type="nucleotide sequence ID" value="NZ_JAXBLV010000221.1"/>
</dbReference>
<sequence>MPPSPETERRLGEIRGNVPARAPSVRALAAFSQNTGCRLAALGFAAGVDFDRLLTGTRFRPSFGQSPFAIQRGLSFERGLRTDGHAAALELLRAPLGLAPGTGAVVNLRDGFPSGPGRSAARAAATLAELRRVVGRAPGAPHLIDGAVLAGTVGGCTAHFEADMLTAREPDGLIRVAEVKSFPKVDDRVDPEQLGAALDQIAVYVLLARDAVRAAGADPELVSDRGLLITPHNVGLTPTLSEACVGPRVVRIRRVLAALPDADEVVAATPAGVSFGPIADTGAEEARRLDALHQIADTVGTAYAPNCLTTCGSARFCRARAVAAGAPCVTGPAAVRLLPEVLDLGRAESLTRGAPPTPQEAPAAALLASAGRLIDEAVPAPLPTRRTA</sequence>
<keyword evidence="2" id="KW-1185">Reference proteome</keyword>
<comment type="caution">
    <text evidence="1">The sequence shown here is derived from an EMBL/GenBank/DDBJ whole genome shotgun (WGS) entry which is preliminary data.</text>
</comment>